<gene>
    <name evidence="1" type="ORF">GGX14DRAFT_582074</name>
</gene>
<comment type="caution">
    <text evidence="1">The sequence shown here is derived from an EMBL/GenBank/DDBJ whole genome shotgun (WGS) entry which is preliminary data.</text>
</comment>
<dbReference type="AlphaFoldDB" id="A0AAD7E5J7"/>
<evidence type="ECO:0000313" key="1">
    <source>
        <dbReference type="EMBL" id="KAJ7230059.1"/>
    </source>
</evidence>
<accession>A0AAD7E5J7</accession>
<reference evidence="1" key="1">
    <citation type="submission" date="2023-03" db="EMBL/GenBank/DDBJ databases">
        <title>Massive genome expansion in bonnet fungi (Mycena s.s.) driven by repeated elements and novel gene families across ecological guilds.</title>
        <authorList>
            <consortium name="Lawrence Berkeley National Laboratory"/>
            <person name="Harder C.B."/>
            <person name="Miyauchi S."/>
            <person name="Viragh M."/>
            <person name="Kuo A."/>
            <person name="Thoen E."/>
            <person name="Andreopoulos B."/>
            <person name="Lu D."/>
            <person name="Skrede I."/>
            <person name="Drula E."/>
            <person name="Henrissat B."/>
            <person name="Morin E."/>
            <person name="Kohler A."/>
            <person name="Barry K."/>
            <person name="LaButti K."/>
            <person name="Morin E."/>
            <person name="Salamov A."/>
            <person name="Lipzen A."/>
            <person name="Mereny Z."/>
            <person name="Hegedus B."/>
            <person name="Baldrian P."/>
            <person name="Stursova M."/>
            <person name="Weitz H."/>
            <person name="Taylor A."/>
            <person name="Grigoriev I.V."/>
            <person name="Nagy L.G."/>
            <person name="Martin F."/>
            <person name="Kauserud H."/>
        </authorList>
    </citation>
    <scope>NUCLEOTIDE SEQUENCE</scope>
    <source>
        <strain evidence="1">9144</strain>
    </source>
</reference>
<evidence type="ECO:0008006" key="3">
    <source>
        <dbReference type="Google" id="ProtNLM"/>
    </source>
</evidence>
<dbReference type="SUPFAM" id="SSF52047">
    <property type="entry name" value="RNI-like"/>
    <property type="match status" value="1"/>
</dbReference>
<dbReference type="InterPro" id="IPR032675">
    <property type="entry name" value="LRR_dom_sf"/>
</dbReference>
<organism evidence="1 2">
    <name type="scientific">Mycena pura</name>
    <dbReference type="NCBI Taxonomy" id="153505"/>
    <lineage>
        <taxon>Eukaryota</taxon>
        <taxon>Fungi</taxon>
        <taxon>Dikarya</taxon>
        <taxon>Basidiomycota</taxon>
        <taxon>Agaricomycotina</taxon>
        <taxon>Agaricomycetes</taxon>
        <taxon>Agaricomycetidae</taxon>
        <taxon>Agaricales</taxon>
        <taxon>Marasmiineae</taxon>
        <taxon>Mycenaceae</taxon>
        <taxon>Mycena</taxon>
    </lineage>
</organism>
<dbReference type="Proteomes" id="UP001219525">
    <property type="component" value="Unassembled WGS sequence"/>
</dbReference>
<proteinExistence type="predicted"/>
<keyword evidence="2" id="KW-1185">Reference proteome</keyword>
<dbReference type="Gene3D" id="3.80.10.10">
    <property type="entry name" value="Ribonuclease Inhibitor"/>
    <property type="match status" value="1"/>
</dbReference>
<name>A0AAD7E5J7_9AGAR</name>
<dbReference type="EMBL" id="JARJCW010000001">
    <property type="protein sequence ID" value="KAJ7230059.1"/>
    <property type="molecule type" value="Genomic_DNA"/>
</dbReference>
<sequence length="521" mass="58037">MSHPAKKSKLDDTDTSTELLAPLQPRTLTAQDACLHNLDLLETILSSVAALDAPKKTIRAVALTCKGFYPSAVKVLWATLTNILPLPVVRLLPGLELPLHGREEYILPGFISASEWAVFDRHAAYVREIEYPDLTNFKRVIPPAVYARLALREQPLLPNMRRLTVNLPCQDMEMLLCLTSVTTSLTVRLSSHTGQKEKFLEVVSERTPQLSHLSLTGHNVALFSMPRLFQNLRTLELRNACSSLTAAVLVDIGSIPQLTSLTMDTYNWTVDFDSIRCHSILCALTSLKIIYVSKRPQCTICDILLCIGAPAMQCITIVPLRNCIQVEGQDGRTAFAAIVECIRLRWAASLIRLDLHNASASCDDLSALRSLKLSKLRKLSLRSVIGSPLSDERVLALVQSFVNLRTLSLTGGGNADIVFLQAVAQRCPALRTLYVPFFPDARLPDVPRTRVRAHGLRKLQFEHANHEWANVDLQLLARHVYRLFPRITSITGTGGGDMARIKEVQNMVQICQDARSIEWEQ</sequence>
<protein>
    <recommendedName>
        <fullName evidence="3">F-box domain-containing protein</fullName>
    </recommendedName>
</protein>
<evidence type="ECO:0000313" key="2">
    <source>
        <dbReference type="Proteomes" id="UP001219525"/>
    </source>
</evidence>